<dbReference type="PANTHER" id="PTHR10199">
    <property type="entry name" value="THROMBOSPONDIN"/>
    <property type="match status" value="1"/>
</dbReference>
<keyword evidence="4" id="KW-0472">Membrane</keyword>
<feature type="domain" description="PKD" evidence="6">
    <location>
        <begin position="289"/>
        <end position="334"/>
    </location>
</feature>
<dbReference type="Pfam" id="PF02412">
    <property type="entry name" value="TSP_3"/>
    <property type="match status" value="2"/>
</dbReference>
<feature type="region of interest" description="Disordered" evidence="3">
    <location>
        <begin position="107"/>
        <end position="210"/>
    </location>
</feature>
<dbReference type="InterPro" id="IPR022409">
    <property type="entry name" value="PKD/Chitinase_dom"/>
</dbReference>
<feature type="chain" id="PRO_5014889419" description="PKD domain-containing protein" evidence="5">
    <location>
        <begin position="22"/>
        <end position="400"/>
    </location>
</feature>
<evidence type="ECO:0000313" key="7">
    <source>
        <dbReference type="EMBL" id="PJC24783.1"/>
    </source>
</evidence>
<keyword evidence="4" id="KW-1133">Transmembrane helix</keyword>
<dbReference type="InterPro" id="IPR035986">
    <property type="entry name" value="PKD_dom_sf"/>
</dbReference>
<dbReference type="SUPFAM" id="SSF49299">
    <property type="entry name" value="PKD domain"/>
    <property type="match status" value="1"/>
</dbReference>
<feature type="compositionally biased region" description="Acidic residues" evidence="3">
    <location>
        <begin position="165"/>
        <end position="182"/>
    </location>
</feature>
<feature type="signal peptide" evidence="5">
    <location>
        <begin position="1"/>
        <end position="21"/>
    </location>
</feature>
<gene>
    <name evidence="7" type="ORF">CO057_00940</name>
</gene>
<dbReference type="InterPro" id="IPR000601">
    <property type="entry name" value="PKD_dom"/>
</dbReference>
<organism evidence="7 8">
    <name type="scientific">Candidatus Uhrbacteria bacterium CG_4_9_14_0_2_um_filter_41_50</name>
    <dbReference type="NCBI Taxonomy" id="1975031"/>
    <lineage>
        <taxon>Bacteria</taxon>
        <taxon>Candidatus Uhriibacteriota</taxon>
    </lineage>
</organism>
<evidence type="ECO:0000256" key="2">
    <source>
        <dbReference type="ARBA" id="ARBA00022837"/>
    </source>
</evidence>
<proteinExistence type="predicted"/>
<evidence type="ECO:0000259" key="6">
    <source>
        <dbReference type="PROSITE" id="PS50093"/>
    </source>
</evidence>
<dbReference type="InterPro" id="IPR013783">
    <property type="entry name" value="Ig-like_fold"/>
</dbReference>
<dbReference type="PROSITE" id="PS50093">
    <property type="entry name" value="PKD"/>
    <property type="match status" value="1"/>
</dbReference>
<evidence type="ECO:0000256" key="4">
    <source>
        <dbReference type="SAM" id="Phobius"/>
    </source>
</evidence>
<evidence type="ECO:0000256" key="3">
    <source>
        <dbReference type="SAM" id="MobiDB-lite"/>
    </source>
</evidence>
<keyword evidence="2" id="KW-0106">Calcium</keyword>
<feature type="compositionally biased region" description="Acidic residues" evidence="3">
    <location>
        <begin position="131"/>
        <end position="142"/>
    </location>
</feature>
<dbReference type="Proteomes" id="UP000230251">
    <property type="component" value="Unassembled WGS sequence"/>
</dbReference>
<dbReference type="Gene3D" id="4.10.1080.10">
    <property type="entry name" value="TSP type-3 repeat"/>
    <property type="match status" value="1"/>
</dbReference>
<evidence type="ECO:0000256" key="5">
    <source>
        <dbReference type="SAM" id="SignalP"/>
    </source>
</evidence>
<dbReference type="InterPro" id="IPR003367">
    <property type="entry name" value="Thrombospondin_3-like_rpt"/>
</dbReference>
<comment type="caution">
    <text evidence="7">The sequence shown here is derived from an EMBL/GenBank/DDBJ whole genome shotgun (WGS) entry which is preliminary data.</text>
</comment>
<accession>A0A2M8EPV6</accession>
<reference evidence="8" key="1">
    <citation type="submission" date="2017-09" db="EMBL/GenBank/DDBJ databases">
        <title>Depth-based differentiation of microbial function through sediment-hosted aquifers and enrichment of novel symbionts in the deep terrestrial subsurface.</title>
        <authorList>
            <person name="Probst A.J."/>
            <person name="Ladd B."/>
            <person name="Jarett J.K."/>
            <person name="Geller-Mcgrath D.E."/>
            <person name="Sieber C.M.K."/>
            <person name="Emerson J.B."/>
            <person name="Anantharaman K."/>
            <person name="Thomas B.C."/>
            <person name="Malmstrom R."/>
            <person name="Stieglmeier M."/>
            <person name="Klingl A."/>
            <person name="Woyke T."/>
            <person name="Ryan C.M."/>
            <person name="Banfield J.F."/>
        </authorList>
    </citation>
    <scope>NUCLEOTIDE SEQUENCE [LARGE SCALE GENOMIC DNA]</scope>
</reference>
<sequence>MKKIAIIFAIVVMSIPTFTFAATADLAVRAQDIRFSTDTLIAGDTIRVYATVRNVGDIDMSGYVGFYASSDLIGSSQIVTLVADGEDEETWIDFTVPSGSFNIRVDLKGTDPQDENASNNTALTPLYTSIEDQDGDGIEDGADNCIDISNSNQKDTDGDGKGDACDSDDDNDGLSDDFENDLGTDSLVSDSDGDGVDDAQDYYPQDSSRTEKEIVQEIIDEVAEVFSVDTTDDVEVVAPVDAEKTLLARTSGSQLNISSNAAFIYVRGGWKTYEFEALAVDGSYTTLGWDFGDSTSSAQKTVEHEFRSPGNYTVRLSVIDNEGNVLTDSQVIEISFFHLKNPLVQLVVGALIVLLLISMLLISRGKNEKVKKDIESIEEVIKTLEPEKTNKKKKTKKSAK</sequence>
<dbReference type="AlphaFoldDB" id="A0A2M8EPV6"/>
<dbReference type="Gene3D" id="2.60.40.10">
    <property type="entry name" value="Immunoglobulins"/>
    <property type="match status" value="1"/>
</dbReference>
<keyword evidence="4" id="KW-0812">Transmembrane</keyword>
<feature type="compositionally biased region" description="Basic and acidic residues" evidence="3">
    <location>
        <begin position="154"/>
        <end position="164"/>
    </location>
</feature>
<evidence type="ECO:0000256" key="1">
    <source>
        <dbReference type="ARBA" id="ARBA00022729"/>
    </source>
</evidence>
<dbReference type="GO" id="GO:0007155">
    <property type="term" value="P:cell adhesion"/>
    <property type="evidence" value="ECO:0007669"/>
    <property type="project" value="InterPro"/>
</dbReference>
<dbReference type="EMBL" id="PFSI01000018">
    <property type="protein sequence ID" value="PJC24783.1"/>
    <property type="molecule type" value="Genomic_DNA"/>
</dbReference>
<dbReference type="GO" id="GO:0005509">
    <property type="term" value="F:calcium ion binding"/>
    <property type="evidence" value="ECO:0007669"/>
    <property type="project" value="InterPro"/>
</dbReference>
<dbReference type="SUPFAM" id="SSF103647">
    <property type="entry name" value="TSP type-3 repeat"/>
    <property type="match status" value="1"/>
</dbReference>
<dbReference type="InterPro" id="IPR028974">
    <property type="entry name" value="TSP_type-3_rpt"/>
</dbReference>
<dbReference type="CDD" id="cd00146">
    <property type="entry name" value="PKD"/>
    <property type="match status" value="1"/>
</dbReference>
<keyword evidence="1 5" id="KW-0732">Signal</keyword>
<evidence type="ECO:0000313" key="8">
    <source>
        <dbReference type="Proteomes" id="UP000230251"/>
    </source>
</evidence>
<dbReference type="Pfam" id="PF18911">
    <property type="entry name" value="PKD_4"/>
    <property type="match status" value="1"/>
</dbReference>
<protein>
    <recommendedName>
        <fullName evidence="6">PKD domain-containing protein</fullName>
    </recommendedName>
</protein>
<name>A0A2M8EPV6_9BACT</name>
<dbReference type="SMART" id="SM00089">
    <property type="entry name" value="PKD"/>
    <property type="match status" value="1"/>
</dbReference>
<feature type="compositionally biased region" description="Acidic residues" evidence="3">
    <location>
        <begin position="191"/>
        <end position="200"/>
    </location>
</feature>
<feature type="compositionally biased region" description="Polar residues" evidence="3">
    <location>
        <begin position="115"/>
        <end position="127"/>
    </location>
</feature>
<feature type="transmembrane region" description="Helical" evidence="4">
    <location>
        <begin position="343"/>
        <end position="362"/>
    </location>
</feature>